<accession>A0ABR2WWM9</accession>
<dbReference type="Pfam" id="PF03357">
    <property type="entry name" value="Snf7"/>
    <property type="match status" value="1"/>
</dbReference>
<evidence type="ECO:0000313" key="3">
    <source>
        <dbReference type="Proteomes" id="UP001479436"/>
    </source>
</evidence>
<evidence type="ECO:0000256" key="1">
    <source>
        <dbReference type="SAM" id="MobiDB-lite"/>
    </source>
</evidence>
<comment type="caution">
    <text evidence="2">The sequence shown here is derived from an EMBL/GenBank/DDBJ whole genome shotgun (WGS) entry which is preliminary data.</text>
</comment>
<keyword evidence="3" id="KW-1185">Reference proteome</keyword>
<feature type="region of interest" description="Disordered" evidence="1">
    <location>
        <begin position="179"/>
        <end position="210"/>
    </location>
</feature>
<dbReference type="Gene3D" id="6.10.140.1230">
    <property type="match status" value="1"/>
</dbReference>
<name>A0ABR2WWM9_9FUNG</name>
<dbReference type="Proteomes" id="UP001479436">
    <property type="component" value="Unassembled WGS sequence"/>
</dbReference>
<sequence length="210" mass="23839">MMNRILGRPPPPEELVRKWRQSIRAQERTLDRQIRGIESEEVKIKRSMKQLAKKKDITNCKMLAKELVRSRKQKDRIHTSKAQLNSIVMQLQQQLATLKVAGSLQKSTEVMTLVNRLVKLPEISQSMETLAMEMTKAGIMEEMIGDTLDAFEDDDIEEEADEEVNKVLFQVTEGLLGEAAPVGAPLQSEAEPEEEPELDEMQARLSALRA</sequence>
<dbReference type="PANTHER" id="PTHR10476">
    <property type="entry name" value="CHARGED MULTIVESICULAR BODY PROTEIN"/>
    <property type="match status" value="1"/>
</dbReference>
<feature type="compositionally biased region" description="Acidic residues" evidence="1">
    <location>
        <begin position="190"/>
        <end position="200"/>
    </location>
</feature>
<gene>
    <name evidence="2" type="primary">VPS24</name>
    <name evidence="2" type="ORF">K7432_005446</name>
</gene>
<organism evidence="2 3">
    <name type="scientific">Basidiobolus ranarum</name>
    <dbReference type="NCBI Taxonomy" id="34480"/>
    <lineage>
        <taxon>Eukaryota</taxon>
        <taxon>Fungi</taxon>
        <taxon>Fungi incertae sedis</taxon>
        <taxon>Zoopagomycota</taxon>
        <taxon>Entomophthoromycotina</taxon>
        <taxon>Basidiobolomycetes</taxon>
        <taxon>Basidiobolales</taxon>
        <taxon>Basidiobolaceae</taxon>
        <taxon>Basidiobolus</taxon>
    </lineage>
</organism>
<dbReference type="EMBL" id="JASJQH010000215">
    <property type="protein sequence ID" value="KAK9765876.1"/>
    <property type="molecule type" value="Genomic_DNA"/>
</dbReference>
<proteinExistence type="predicted"/>
<evidence type="ECO:0000313" key="2">
    <source>
        <dbReference type="EMBL" id="KAK9765876.1"/>
    </source>
</evidence>
<reference evidence="2 3" key="1">
    <citation type="submission" date="2023-04" db="EMBL/GenBank/DDBJ databases">
        <title>Genome of Basidiobolus ranarum AG-B5.</title>
        <authorList>
            <person name="Stajich J.E."/>
            <person name="Carter-House D."/>
            <person name="Gryganskyi A."/>
        </authorList>
    </citation>
    <scope>NUCLEOTIDE SEQUENCE [LARGE SCALE GENOMIC DNA]</scope>
    <source>
        <strain evidence="2 3">AG-B5</strain>
    </source>
</reference>
<protein>
    <submittedName>
        <fullName evidence="2">Vacuolar protein-sorting-associated protein 24</fullName>
    </submittedName>
</protein>
<dbReference type="InterPro" id="IPR005024">
    <property type="entry name" value="Snf7_fam"/>
</dbReference>